<evidence type="ECO:0000313" key="3">
    <source>
        <dbReference type="EMBL" id="MBY8876438.1"/>
    </source>
</evidence>
<dbReference type="PANTHER" id="PTHR33371">
    <property type="entry name" value="INTERMEMBRANE PHOSPHOLIPID TRANSPORT SYSTEM BINDING PROTEIN MLAD-RELATED"/>
    <property type="match status" value="1"/>
</dbReference>
<evidence type="ECO:0000256" key="1">
    <source>
        <dbReference type="SAM" id="MobiDB-lite"/>
    </source>
</evidence>
<feature type="domain" description="Mce/MlaD" evidence="2">
    <location>
        <begin position="40"/>
        <end position="115"/>
    </location>
</feature>
<gene>
    <name evidence="3" type="ORF">K7862_02130</name>
</gene>
<name>A0ABS7Q0C5_9ACTN</name>
<proteinExistence type="predicted"/>
<sequence length="460" mass="45937">MLTKATVAKNIAFLLVAVLVLGYIGVRYADLGKYAGLRGYYTVKVELPEAGGLFSNADVTYRGVSVGRVGPVRLTDDGVEAELHIDDSAPRIPDRLKAVVADLSAVGEQYIDLRPSTDDPPYLHNGSRITEADASVPAPVTNLLTSVNDLAASVPLDSLRTVVDEFGKAFNGQAGNLQSLLDSSGDFISAADANLPGDTRLMLDARTVLHTQADEGGAFTSFASSANQLAAQLDSSDTDLRRLITAAPEAAGQVSALLRDVGPDLSVVLANLLTTSDVAVTRQNGIQEFLVKVPAVASAGSTVVTSHGVLVGMAVTFFSPLPCTSGYGGTAYRNGLDTGAPATAFNTAARCTASASSGTDVRGSANAPGSGAVPAPAQPGSVLPTGTLAGDTTVTGPYSGAGAGAGAGAGTGTGTGGGFDTGNGTGGREAAALPGALGLPGLPPGGPTSLAGLLGLEDTP</sequence>
<reference evidence="3 4" key="1">
    <citation type="submission" date="2021-08" db="EMBL/GenBank/DDBJ databases">
        <title>WGS of actinomycetes from Thailand.</title>
        <authorList>
            <person name="Thawai C."/>
        </authorList>
    </citation>
    <scope>NUCLEOTIDE SEQUENCE [LARGE SCALE GENOMIC DNA]</scope>
    <source>
        <strain evidence="3 4">PLK6-54</strain>
    </source>
</reference>
<dbReference type="InterPro" id="IPR003399">
    <property type="entry name" value="Mce/MlaD"/>
</dbReference>
<dbReference type="RefSeq" id="WP_222959863.1">
    <property type="nucleotide sequence ID" value="NZ_JAINZZ010000002.1"/>
</dbReference>
<comment type="caution">
    <text evidence="3">The sequence shown here is derived from an EMBL/GenBank/DDBJ whole genome shotgun (WGS) entry which is preliminary data.</text>
</comment>
<dbReference type="Pfam" id="PF02470">
    <property type="entry name" value="MlaD"/>
    <property type="match status" value="1"/>
</dbReference>
<dbReference type="InterPro" id="IPR052336">
    <property type="entry name" value="MlaD_Phospholipid_Transporter"/>
</dbReference>
<dbReference type="EMBL" id="JAINZZ010000002">
    <property type="protein sequence ID" value="MBY8876438.1"/>
    <property type="molecule type" value="Genomic_DNA"/>
</dbReference>
<evidence type="ECO:0000259" key="2">
    <source>
        <dbReference type="Pfam" id="PF02470"/>
    </source>
</evidence>
<feature type="compositionally biased region" description="Gly residues" evidence="1">
    <location>
        <begin position="414"/>
        <end position="427"/>
    </location>
</feature>
<feature type="compositionally biased region" description="Low complexity" evidence="1">
    <location>
        <begin position="428"/>
        <end position="440"/>
    </location>
</feature>
<dbReference type="NCBIfam" id="TIGR00996">
    <property type="entry name" value="Mtu_fam_mce"/>
    <property type="match status" value="1"/>
</dbReference>
<keyword evidence="4" id="KW-1185">Reference proteome</keyword>
<evidence type="ECO:0000313" key="4">
    <source>
        <dbReference type="Proteomes" id="UP000778578"/>
    </source>
</evidence>
<dbReference type="PANTHER" id="PTHR33371:SF16">
    <property type="entry name" value="MCE-FAMILY PROTEIN MCE3F"/>
    <property type="match status" value="1"/>
</dbReference>
<protein>
    <submittedName>
        <fullName evidence="3">MCE family protein</fullName>
    </submittedName>
</protein>
<feature type="compositionally biased region" description="Low complexity" evidence="1">
    <location>
        <begin position="447"/>
        <end position="460"/>
    </location>
</feature>
<dbReference type="Proteomes" id="UP000778578">
    <property type="component" value="Unassembled WGS sequence"/>
</dbReference>
<feature type="region of interest" description="Disordered" evidence="1">
    <location>
        <begin position="356"/>
        <end position="394"/>
    </location>
</feature>
<accession>A0ABS7Q0C5</accession>
<organism evidence="3 4">
    <name type="scientific">Actinacidiphila acidipaludis</name>
    <dbReference type="NCBI Taxonomy" id="2873382"/>
    <lineage>
        <taxon>Bacteria</taxon>
        <taxon>Bacillati</taxon>
        <taxon>Actinomycetota</taxon>
        <taxon>Actinomycetes</taxon>
        <taxon>Kitasatosporales</taxon>
        <taxon>Streptomycetaceae</taxon>
        <taxon>Actinacidiphila</taxon>
    </lineage>
</organism>
<dbReference type="InterPro" id="IPR005693">
    <property type="entry name" value="Mce"/>
</dbReference>
<feature type="region of interest" description="Disordered" evidence="1">
    <location>
        <begin position="414"/>
        <end position="460"/>
    </location>
</feature>